<protein>
    <submittedName>
        <fullName evidence="2">Uncharacterized protein</fullName>
    </submittedName>
</protein>
<dbReference type="Proteomes" id="UP001374579">
    <property type="component" value="Unassembled WGS sequence"/>
</dbReference>
<dbReference type="EMBL" id="JBAMIC010000014">
    <property type="protein sequence ID" value="KAK7095623.1"/>
    <property type="molecule type" value="Genomic_DNA"/>
</dbReference>
<comment type="caution">
    <text evidence="2">The sequence shown here is derived from an EMBL/GenBank/DDBJ whole genome shotgun (WGS) entry which is preliminary data.</text>
</comment>
<evidence type="ECO:0000313" key="2">
    <source>
        <dbReference type="EMBL" id="KAK7095623.1"/>
    </source>
</evidence>
<proteinExistence type="predicted"/>
<organism evidence="2 3">
    <name type="scientific">Littorina saxatilis</name>
    <dbReference type="NCBI Taxonomy" id="31220"/>
    <lineage>
        <taxon>Eukaryota</taxon>
        <taxon>Metazoa</taxon>
        <taxon>Spiralia</taxon>
        <taxon>Lophotrochozoa</taxon>
        <taxon>Mollusca</taxon>
        <taxon>Gastropoda</taxon>
        <taxon>Caenogastropoda</taxon>
        <taxon>Littorinimorpha</taxon>
        <taxon>Littorinoidea</taxon>
        <taxon>Littorinidae</taxon>
        <taxon>Littorina</taxon>
    </lineage>
</organism>
<feature type="region of interest" description="Disordered" evidence="1">
    <location>
        <begin position="1"/>
        <end position="40"/>
    </location>
</feature>
<gene>
    <name evidence="2" type="ORF">V1264_005010</name>
</gene>
<name>A0AAN9AYM6_9CAEN</name>
<reference evidence="2 3" key="1">
    <citation type="submission" date="2024-02" db="EMBL/GenBank/DDBJ databases">
        <title>Chromosome-scale genome assembly of the rough periwinkle Littorina saxatilis.</title>
        <authorList>
            <person name="De Jode A."/>
            <person name="Faria R."/>
            <person name="Formenti G."/>
            <person name="Sims Y."/>
            <person name="Smith T.P."/>
            <person name="Tracey A."/>
            <person name="Wood J.M.D."/>
            <person name="Zagrodzka Z.B."/>
            <person name="Johannesson K."/>
            <person name="Butlin R.K."/>
            <person name="Leder E.H."/>
        </authorList>
    </citation>
    <scope>NUCLEOTIDE SEQUENCE [LARGE SCALE GENOMIC DNA]</scope>
    <source>
        <strain evidence="2">Snail1</strain>
        <tissue evidence="2">Muscle</tissue>
    </source>
</reference>
<evidence type="ECO:0000256" key="1">
    <source>
        <dbReference type="SAM" id="MobiDB-lite"/>
    </source>
</evidence>
<dbReference type="AlphaFoldDB" id="A0AAN9AYM6"/>
<evidence type="ECO:0000313" key="3">
    <source>
        <dbReference type="Proteomes" id="UP001374579"/>
    </source>
</evidence>
<sequence length="67" mass="7570">MLDERYPKKHGCGSLQMGPPQMPSREEELVSTSNTPVESGKQRLYKLAPCTNYSEANCHCKPTTEQR</sequence>
<keyword evidence="3" id="KW-1185">Reference proteome</keyword>
<accession>A0AAN9AYM6</accession>